<evidence type="ECO:0000259" key="2">
    <source>
        <dbReference type="SMART" id="SM00014"/>
    </source>
</evidence>
<sequence length="203" mass="22626">MAPFVDNALLKGAVPAAVFWYLWFRNDQQPRKHSQLVATLLTVAVAIVAGRTLANFLPFRPRPLATPEVMGANVKTSAFFEDWSSMPSDHAVMFFTLAGCIFLIARREGIALFLHAAFFVCAARVLFGLHFLSDVVVGAVVGTAIAFAVMPVLTQLVQRLRQGIRWTMRPQVEYPLLFLVTFQFATMFDGARDLAIRAARFLF</sequence>
<organism evidence="3 4">
    <name type="scientific">Paracoccus benzoatiresistens</name>
    <dbReference type="NCBI Taxonomy" id="2997341"/>
    <lineage>
        <taxon>Bacteria</taxon>
        <taxon>Pseudomonadati</taxon>
        <taxon>Pseudomonadota</taxon>
        <taxon>Alphaproteobacteria</taxon>
        <taxon>Rhodobacterales</taxon>
        <taxon>Paracoccaceae</taxon>
        <taxon>Paracoccus</taxon>
    </lineage>
</organism>
<feature type="transmembrane region" description="Helical" evidence="1">
    <location>
        <begin position="88"/>
        <end position="105"/>
    </location>
</feature>
<evidence type="ECO:0000256" key="1">
    <source>
        <dbReference type="SAM" id="Phobius"/>
    </source>
</evidence>
<dbReference type="PANTHER" id="PTHR14969:SF13">
    <property type="entry name" value="AT30094P"/>
    <property type="match status" value="1"/>
</dbReference>
<keyword evidence="4" id="KW-1185">Reference proteome</keyword>
<evidence type="ECO:0000313" key="3">
    <source>
        <dbReference type="EMBL" id="MCZ0962975.1"/>
    </source>
</evidence>
<dbReference type="EMBL" id="JAPTYD010000026">
    <property type="protein sequence ID" value="MCZ0962975.1"/>
    <property type="molecule type" value="Genomic_DNA"/>
</dbReference>
<feature type="transmembrane region" description="Helical" evidence="1">
    <location>
        <begin position="6"/>
        <end position="24"/>
    </location>
</feature>
<reference evidence="3" key="1">
    <citation type="submission" date="2022-12" db="EMBL/GenBank/DDBJ databases">
        <title>Paracoccus sp. EF6 isolated from a lake water.</title>
        <authorList>
            <person name="Liu H."/>
        </authorList>
    </citation>
    <scope>NUCLEOTIDE SEQUENCE</scope>
    <source>
        <strain evidence="3">EF6</strain>
    </source>
</reference>
<dbReference type="PANTHER" id="PTHR14969">
    <property type="entry name" value="SPHINGOSINE-1-PHOSPHATE PHOSPHOHYDROLASE"/>
    <property type="match status" value="1"/>
</dbReference>
<keyword evidence="1" id="KW-1133">Transmembrane helix</keyword>
<feature type="transmembrane region" description="Helical" evidence="1">
    <location>
        <begin position="135"/>
        <end position="153"/>
    </location>
</feature>
<dbReference type="RefSeq" id="WP_268943029.1">
    <property type="nucleotide sequence ID" value="NZ_JAPTYD010000026.1"/>
</dbReference>
<proteinExistence type="predicted"/>
<keyword evidence="1" id="KW-0812">Transmembrane</keyword>
<dbReference type="SUPFAM" id="SSF48317">
    <property type="entry name" value="Acid phosphatase/Vanadium-dependent haloperoxidase"/>
    <property type="match status" value="1"/>
</dbReference>
<dbReference type="Pfam" id="PF01569">
    <property type="entry name" value="PAP2"/>
    <property type="match status" value="1"/>
</dbReference>
<dbReference type="SMART" id="SM00014">
    <property type="entry name" value="acidPPc"/>
    <property type="match status" value="1"/>
</dbReference>
<gene>
    <name evidence="3" type="ORF">OU682_15250</name>
</gene>
<dbReference type="InterPro" id="IPR000326">
    <property type="entry name" value="PAP2/HPO"/>
</dbReference>
<feature type="transmembrane region" description="Helical" evidence="1">
    <location>
        <begin position="36"/>
        <end position="54"/>
    </location>
</feature>
<feature type="domain" description="Phosphatidic acid phosphatase type 2/haloperoxidase" evidence="2">
    <location>
        <begin position="35"/>
        <end position="150"/>
    </location>
</feature>
<dbReference type="Gene3D" id="1.20.144.10">
    <property type="entry name" value="Phosphatidic acid phosphatase type 2/haloperoxidase"/>
    <property type="match status" value="1"/>
</dbReference>
<feature type="transmembrane region" description="Helical" evidence="1">
    <location>
        <begin position="112"/>
        <end position="129"/>
    </location>
</feature>
<name>A0ABT4J8H5_9RHOB</name>
<dbReference type="InterPro" id="IPR036938">
    <property type="entry name" value="PAP2/HPO_sf"/>
</dbReference>
<evidence type="ECO:0000313" key="4">
    <source>
        <dbReference type="Proteomes" id="UP001149822"/>
    </source>
</evidence>
<protein>
    <submittedName>
        <fullName evidence="3">Phosphatase PAP2 family protein</fullName>
    </submittedName>
</protein>
<dbReference type="Proteomes" id="UP001149822">
    <property type="component" value="Unassembled WGS sequence"/>
</dbReference>
<accession>A0ABT4J8H5</accession>
<comment type="caution">
    <text evidence="3">The sequence shown here is derived from an EMBL/GenBank/DDBJ whole genome shotgun (WGS) entry which is preliminary data.</text>
</comment>
<keyword evidence="1" id="KW-0472">Membrane</keyword>